<keyword evidence="20" id="KW-1185">Reference proteome</keyword>
<name>A0A835CV04_APHGI</name>
<dbReference type="PANTHER" id="PTHR13178:SF0">
    <property type="entry name" value="NADH DEHYDROGENASE [UBIQUINONE] 1 BETA SUBCOMPLEX SUBUNIT 5, MITOCHONDRIAL"/>
    <property type="match status" value="1"/>
</dbReference>
<reference evidence="19 20" key="1">
    <citation type="submission" date="2020-08" db="EMBL/GenBank/DDBJ databases">
        <title>Aphidius gifuensis genome sequencing and assembly.</title>
        <authorList>
            <person name="Du Z."/>
        </authorList>
    </citation>
    <scope>NUCLEOTIDE SEQUENCE [LARGE SCALE GENOMIC DNA]</scope>
    <source>
        <strain evidence="19">YNYX2018</strain>
        <tissue evidence="19">Adults</tissue>
    </source>
</reference>
<dbReference type="InterPro" id="IPR019173">
    <property type="entry name" value="NADH_UbQ_OxRdtase_B5_su"/>
</dbReference>
<feature type="coiled-coil region" evidence="17">
    <location>
        <begin position="142"/>
        <end position="169"/>
    </location>
</feature>
<gene>
    <name evidence="19" type="ORF">HCN44_006130</name>
</gene>
<protein>
    <recommendedName>
        <fullName evidence="5">NADH dehydrogenase [ubiquinone] 1 beta subcomplex subunit 5, mitochondrial</fullName>
    </recommendedName>
    <alternativeName>
        <fullName evidence="16">Complex I-SGDH</fullName>
    </alternativeName>
    <alternativeName>
        <fullName evidence="15">NADH-ubiquinone oxidoreductase SGDH subunit</fullName>
    </alternativeName>
</protein>
<evidence type="ECO:0000256" key="6">
    <source>
        <dbReference type="ARBA" id="ARBA00022448"/>
    </source>
</evidence>
<comment type="similarity">
    <text evidence="3">Belongs to the complex I NDUFB5 subunit family.</text>
</comment>
<dbReference type="OrthoDB" id="9995605at2759"/>
<dbReference type="GO" id="GO:0005743">
    <property type="term" value="C:mitochondrial inner membrane"/>
    <property type="evidence" value="ECO:0007669"/>
    <property type="project" value="UniProtKB-SubCell"/>
</dbReference>
<comment type="subcellular location">
    <subcellularLocation>
        <location evidence="2">Mitochondrion inner membrane</location>
        <topology evidence="2">Single-pass membrane protein</topology>
    </subcellularLocation>
</comment>
<evidence type="ECO:0000256" key="1">
    <source>
        <dbReference type="ARBA" id="ARBA00003195"/>
    </source>
</evidence>
<keyword evidence="11" id="KW-0249">Electron transport</keyword>
<evidence type="ECO:0000256" key="12">
    <source>
        <dbReference type="ARBA" id="ARBA00022989"/>
    </source>
</evidence>
<evidence type="ECO:0000256" key="4">
    <source>
        <dbReference type="ARBA" id="ARBA00011533"/>
    </source>
</evidence>
<evidence type="ECO:0000256" key="3">
    <source>
        <dbReference type="ARBA" id="ARBA00007152"/>
    </source>
</evidence>
<evidence type="ECO:0000256" key="7">
    <source>
        <dbReference type="ARBA" id="ARBA00022660"/>
    </source>
</evidence>
<dbReference type="EMBL" id="JACMRX010000001">
    <property type="protein sequence ID" value="KAF7997559.1"/>
    <property type="molecule type" value="Genomic_DNA"/>
</dbReference>
<comment type="caution">
    <text evidence="19">The sequence shown here is derived from an EMBL/GenBank/DDBJ whole genome shotgun (WGS) entry which is preliminary data.</text>
</comment>
<evidence type="ECO:0000256" key="17">
    <source>
        <dbReference type="SAM" id="Coils"/>
    </source>
</evidence>
<evidence type="ECO:0000256" key="8">
    <source>
        <dbReference type="ARBA" id="ARBA00022692"/>
    </source>
</evidence>
<dbReference type="AlphaFoldDB" id="A0A835CV04"/>
<comment type="function">
    <text evidence="1">Accessory subunit of the mitochondrial membrane respiratory chain NADH dehydrogenase (Complex I), that is believed not to be involved in catalysis. Complex I functions in the transfer of electrons from NADH to the respiratory chain. The immediate electron acceptor for the enzyme is believed to be ubiquinone.</text>
</comment>
<dbReference type="Pfam" id="PF09781">
    <property type="entry name" value="NDUF_B5"/>
    <property type="match status" value="1"/>
</dbReference>
<evidence type="ECO:0000256" key="10">
    <source>
        <dbReference type="ARBA" id="ARBA00022946"/>
    </source>
</evidence>
<keyword evidence="9" id="KW-0999">Mitochondrion inner membrane</keyword>
<keyword evidence="13" id="KW-0496">Mitochondrion</keyword>
<evidence type="ECO:0000313" key="20">
    <source>
        <dbReference type="Proteomes" id="UP000639338"/>
    </source>
</evidence>
<comment type="subunit">
    <text evidence="4">Complex I is composed of 45 different subunits.</text>
</comment>
<evidence type="ECO:0000256" key="9">
    <source>
        <dbReference type="ARBA" id="ARBA00022792"/>
    </source>
</evidence>
<evidence type="ECO:0000256" key="14">
    <source>
        <dbReference type="ARBA" id="ARBA00023136"/>
    </source>
</evidence>
<evidence type="ECO:0000256" key="15">
    <source>
        <dbReference type="ARBA" id="ARBA00032395"/>
    </source>
</evidence>
<evidence type="ECO:0000256" key="5">
    <source>
        <dbReference type="ARBA" id="ARBA00015175"/>
    </source>
</evidence>
<feature type="transmembrane region" description="Helical" evidence="18">
    <location>
        <begin position="71"/>
        <end position="93"/>
    </location>
</feature>
<evidence type="ECO:0000313" key="19">
    <source>
        <dbReference type="EMBL" id="KAF7997559.1"/>
    </source>
</evidence>
<keyword evidence="17" id="KW-0175">Coiled coil</keyword>
<evidence type="ECO:0000256" key="2">
    <source>
        <dbReference type="ARBA" id="ARBA00004434"/>
    </source>
</evidence>
<keyword evidence="7" id="KW-0679">Respiratory chain</keyword>
<organism evidence="19 20">
    <name type="scientific">Aphidius gifuensis</name>
    <name type="common">Parasitoid wasp</name>
    <dbReference type="NCBI Taxonomy" id="684658"/>
    <lineage>
        <taxon>Eukaryota</taxon>
        <taxon>Metazoa</taxon>
        <taxon>Ecdysozoa</taxon>
        <taxon>Arthropoda</taxon>
        <taxon>Hexapoda</taxon>
        <taxon>Insecta</taxon>
        <taxon>Pterygota</taxon>
        <taxon>Neoptera</taxon>
        <taxon>Endopterygota</taxon>
        <taxon>Hymenoptera</taxon>
        <taxon>Apocrita</taxon>
        <taxon>Ichneumonoidea</taxon>
        <taxon>Braconidae</taxon>
        <taxon>Aphidiinae</taxon>
        <taxon>Aphidius</taxon>
    </lineage>
</organism>
<evidence type="ECO:0000256" key="18">
    <source>
        <dbReference type="SAM" id="Phobius"/>
    </source>
</evidence>
<evidence type="ECO:0000256" key="11">
    <source>
        <dbReference type="ARBA" id="ARBA00022982"/>
    </source>
</evidence>
<keyword evidence="14 18" id="KW-0472">Membrane</keyword>
<evidence type="ECO:0000256" key="16">
    <source>
        <dbReference type="ARBA" id="ARBA00032550"/>
    </source>
</evidence>
<sequence length="197" mass="23815">MFDASKNISIIVDMNTNDTKHTQLKTWRDQERPGETERRADKNILKRSMSEHRVMQIVPSRWHWDKTKDLVHLYFFVGAIPLGILIMWSNIFIGHAQLSPIPEGYVPKEWEYCRSPITRFFVKYIYTSEQQEYEKYCHFLWTEKEIMKVRELEKRVKELMSERNDYQAWYYVPFISANYVRRQAQKEKDVSDIYASA</sequence>
<dbReference type="PANTHER" id="PTHR13178">
    <property type="entry name" value="NADH-UBIQUINONE OXIDOREDUCTASE SGDH SUBUNIT"/>
    <property type="match status" value="1"/>
</dbReference>
<accession>A0A835CV04</accession>
<evidence type="ECO:0000256" key="13">
    <source>
        <dbReference type="ARBA" id="ARBA00023128"/>
    </source>
</evidence>
<keyword evidence="10" id="KW-0809">Transit peptide</keyword>
<keyword evidence="8 18" id="KW-0812">Transmembrane</keyword>
<dbReference type="Proteomes" id="UP000639338">
    <property type="component" value="Unassembled WGS sequence"/>
</dbReference>
<keyword evidence="12 18" id="KW-1133">Transmembrane helix</keyword>
<keyword evidence="6" id="KW-0813">Transport</keyword>
<proteinExistence type="inferred from homology"/>